<comment type="caution">
    <text evidence="1">The sequence shown here is derived from an EMBL/GenBank/DDBJ whole genome shotgun (WGS) entry which is preliminary data.</text>
</comment>
<dbReference type="Gene3D" id="3.40.50.300">
    <property type="entry name" value="P-loop containing nucleotide triphosphate hydrolases"/>
    <property type="match status" value="1"/>
</dbReference>
<protein>
    <recommendedName>
        <fullName evidence="2">Helicase ATP-binding domain-containing protein</fullName>
    </recommendedName>
</protein>
<dbReference type="InterPro" id="IPR027417">
    <property type="entry name" value="P-loop_NTPase"/>
</dbReference>
<name>X1DT51_9ZZZZ</name>
<proteinExistence type="predicted"/>
<evidence type="ECO:0000313" key="1">
    <source>
        <dbReference type="EMBL" id="GAH08139.1"/>
    </source>
</evidence>
<feature type="non-terminal residue" evidence="1">
    <location>
        <position position="1"/>
    </location>
</feature>
<sequence>KTDNPDVDIRLLHSASKIVLGKKSPEEKALQGHIGSAIKILTPHQIASIIFGTAAYEATILDIKGNDVILDEIHTYTKVTRAIVLKIVEVLKNLNCRIHIGTATMPTILYKKIIELLGKDNVYEVKLTDDELDKFDRHTTHKIEGWDETIPIIKKAIENDEKVLIVCNRVKNAQQQFEIIKKLYPNIPSLLIHSRFKRKDRND</sequence>
<organism evidence="1">
    <name type="scientific">marine sediment metagenome</name>
    <dbReference type="NCBI Taxonomy" id="412755"/>
    <lineage>
        <taxon>unclassified sequences</taxon>
        <taxon>metagenomes</taxon>
        <taxon>ecological metagenomes</taxon>
    </lineage>
</organism>
<feature type="non-terminal residue" evidence="1">
    <location>
        <position position="203"/>
    </location>
</feature>
<gene>
    <name evidence="1" type="ORF">S01H4_59403</name>
</gene>
<dbReference type="AlphaFoldDB" id="X1DT51"/>
<dbReference type="EMBL" id="BART01034829">
    <property type="protein sequence ID" value="GAH08139.1"/>
    <property type="molecule type" value="Genomic_DNA"/>
</dbReference>
<evidence type="ECO:0008006" key="2">
    <source>
        <dbReference type="Google" id="ProtNLM"/>
    </source>
</evidence>
<accession>X1DT51</accession>
<dbReference type="SUPFAM" id="SSF52540">
    <property type="entry name" value="P-loop containing nucleoside triphosphate hydrolases"/>
    <property type="match status" value="1"/>
</dbReference>
<reference evidence="1" key="1">
    <citation type="journal article" date="2014" name="Front. Microbiol.">
        <title>High frequency of phylogenetically diverse reductive dehalogenase-homologous genes in deep subseafloor sedimentary metagenomes.</title>
        <authorList>
            <person name="Kawai M."/>
            <person name="Futagami T."/>
            <person name="Toyoda A."/>
            <person name="Takaki Y."/>
            <person name="Nishi S."/>
            <person name="Hori S."/>
            <person name="Arai W."/>
            <person name="Tsubouchi T."/>
            <person name="Morono Y."/>
            <person name="Uchiyama I."/>
            <person name="Ito T."/>
            <person name="Fujiyama A."/>
            <person name="Inagaki F."/>
            <person name="Takami H."/>
        </authorList>
    </citation>
    <scope>NUCLEOTIDE SEQUENCE</scope>
    <source>
        <strain evidence="1">Expedition CK06-06</strain>
    </source>
</reference>